<accession>A0A3R8SBC4</accession>
<dbReference type="InterPro" id="IPR050712">
    <property type="entry name" value="NAD(P)H-dep_reductase"/>
</dbReference>
<dbReference type="Proteomes" id="UP000274117">
    <property type="component" value="Unassembled WGS sequence"/>
</dbReference>
<evidence type="ECO:0000259" key="1">
    <source>
        <dbReference type="Pfam" id="PF03358"/>
    </source>
</evidence>
<proteinExistence type="predicted"/>
<dbReference type="PANTHER" id="PTHR30543">
    <property type="entry name" value="CHROMATE REDUCTASE"/>
    <property type="match status" value="1"/>
</dbReference>
<organism evidence="2 3">
    <name type="scientific">Streptococcus suis</name>
    <dbReference type="NCBI Taxonomy" id="1307"/>
    <lineage>
        <taxon>Bacteria</taxon>
        <taxon>Bacillati</taxon>
        <taxon>Bacillota</taxon>
        <taxon>Bacilli</taxon>
        <taxon>Lactobacillales</taxon>
        <taxon>Streptococcaceae</taxon>
        <taxon>Streptococcus</taxon>
    </lineage>
</organism>
<dbReference type="PANTHER" id="PTHR30543:SF21">
    <property type="entry name" value="NAD(P)H-DEPENDENT FMN REDUCTASE LOT6"/>
    <property type="match status" value="1"/>
</dbReference>
<dbReference type="GO" id="GO:0016491">
    <property type="term" value="F:oxidoreductase activity"/>
    <property type="evidence" value="ECO:0007669"/>
    <property type="project" value="InterPro"/>
</dbReference>
<dbReference type="AlphaFoldDB" id="A0A3R8SBC4"/>
<comment type="caution">
    <text evidence="2">The sequence shown here is derived from an EMBL/GenBank/DDBJ whole genome shotgun (WGS) entry which is preliminary data.</text>
</comment>
<dbReference type="Pfam" id="PF03358">
    <property type="entry name" value="FMN_red"/>
    <property type="match status" value="1"/>
</dbReference>
<gene>
    <name evidence="2" type="ORF">EI998_02625</name>
</gene>
<reference evidence="2 3" key="2">
    <citation type="submission" date="2018-12" db="EMBL/GenBank/DDBJ databases">
        <title>Whole-genome sequences of fifteen clinical Streptococcus suis strains isolated from pigs between 2006 and 2018.</title>
        <authorList>
            <person name="Stevens M.J.A."/>
            <person name="Cernela N."/>
            <person name="Spoerry Serrano N."/>
            <person name="Schmitt S."/>
            <person name="Schrenzel J."/>
            <person name="Stephan R."/>
        </authorList>
    </citation>
    <scope>NUCLEOTIDE SEQUENCE [LARGE SCALE GENOMIC DNA]</scope>
    <source>
        <strain evidence="2 3">PP422</strain>
    </source>
</reference>
<protein>
    <submittedName>
        <fullName evidence="2">NAD(P)H-dependent oxidoreductase</fullName>
    </submittedName>
</protein>
<reference evidence="2 3" key="1">
    <citation type="submission" date="2018-11" db="EMBL/GenBank/DDBJ databases">
        <authorList>
            <person name="Stevens M.J."/>
            <person name="Cernela N."/>
            <person name="Spoerry Serrano N."/>
            <person name="Schmitt S."/>
            <person name="Schrenzel J."/>
            <person name="Stephan R."/>
        </authorList>
    </citation>
    <scope>NUCLEOTIDE SEQUENCE [LARGE SCALE GENOMIC DNA]</scope>
    <source>
        <strain evidence="2 3">PP422</strain>
    </source>
</reference>
<name>A0A3R8SBC4_STRSU</name>
<feature type="domain" description="NADPH-dependent FMN reductase-like" evidence="1">
    <location>
        <begin position="3"/>
        <end position="148"/>
    </location>
</feature>
<evidence type="ECO:0000313" key="2">
    <source>
        <dbReference type="EMBL" id="RRR54756.1"/>
    </source>
</evidence>
<dbReference type="GO" id="GO:0010181">
    <property type="term" value="F:FMN binding"/>
    <property type="evidence" value="ECO:0007669"/>
    <property type="project" value="TreeGrafter"/>
</dbReference>
<dbReference type="SUPFAM" id="SSF52218">
    <property type="entry name" value="Flavoproteins"/>
    <property type="match status" value="1"/>
</dbReference>
<dbReference type="InterPro" id="IPR005025">
    <property type="entry name" value="FMN_Rdtase-like_dom"/>
</dbReference>
<evidence type="ECO:0000313" key="3">
    <source>
        <dbReference type="Proteomes" id="UP000274117"/>
    </source>
</evidence>
<dbReference type="InterPro" id="IPR029039">
    <property type="entry name" value="Flavoprotein-like_sf"/>
</dbReference>
<dbReference type="EMBL" id="RSDO01000003">
    <property type="protein sequence ID" value="RRR54756.1"/>
    <property type="molecule type" value="Genomic_DNA"/>
</dbReference>
<dbReference type="Gene3D" id="3.40.50.360">
    <property type="match status" value="1"/>
</dbReference>
<dbReference type="GO" id="GO:0005829">
    <property type="term" value="C:cytosol"/>
    <property type="evidence" value="ECO:0007669"/>
    <property type="project" value="TreeGrafter"/>
</dbReference>
<sequence>MSNILFLVGSLREGSFTAQLAQAAEKALEGKATVSYLDWKEIPVFSQDLEADAPASVKAAREAVVAADAIWIFSPVYNAAIPGSVKNVLDWLSRALDLSDPRGASALHEKVATVSITSFAHQEDAAVQYRALLPFIRTNFVDELTLATNGAPVDEEQLAKQVDAVLAAIN</sequence>